<dbReference type="AlphaFoldDB" id="G0IV55"/>
<accession>G0IV55</accession>
<dbReference type="Gene3D" id="3.40.50.1010">
    <property type="entry name" value="5'-nuclease"/>
    <property type="match status" value="1"/>
</dbReference>
<dbReference type="KEGG" id="cmr:Cycma_3322"/>
<dbReference type="RefSeq" id="WP_014021336.1">
    <property type="nucleotide sequence ID" value="NC_015914.1"/>
</dbReference>
<evidence type="ECO:0000313" key="1">
    <source>
        <dbReference type="EMBL" id="AEL27046.1"/>
    </source>
</evidence>
<proteinExistence type="predicted"/>
<gene>
    <name evidence="1" type="ordered locus">Cycma_3322</name>
</gene>
<evidence type="ECO:0000313" key="2">
    <source>
        <dbReference type="Proteomes" id="UP000001635"/>
    </source>
</evidence>
<dbReference type="eggNOG" id="COG2405">
    <property type="taxonomic scope" value="Bacteria"/>
</dbReference>
<dbReference type="Pfam" id="PF11848">
    <property type="entry name" value="DUF3368"/>
    <property type="match status" value="1"/>
</dbReference>
<dbReference type="Proteomes" id="UP000001635">
    <property type="component" value="Chromosome"/>
</dbReference>
<dbReference type="HOGENOM" id="CLU_131358_0_0_10"/>
<sequence length="168" mass="18956">MKIAVTDACIFIDLIELDLISDFFQLNLGLHTTVEVMNELYANQKQVLEAYQKVGRLKVHNLDEVDFIKIDNLAFPRGLSVEDRSVLYIAINLENGIVISSDKLVNKCAQSHGLECHGLLWVFNLLVSQNICSKPSALTSLRKLLAMNSMYAAPKMKMKIEEMIRGWG</sequence>
<protein>
    <recommendedName>
        <fullName evidence="3">PIN domain-containing protein</fullName>
    </recommendedName>
</protein>
<evidence type="ECO:0008006" key="3">
    <source>
        <dbReference type="Google" id="ProtNLM"/>
    </source>
</evidence>
<keyword evidence="2" id="KW-1185">Reference proteome</keyword>
<name>G0IV55_CYCMS</name>
<reference evidence="2" key="1">
    <citation type="submission" date="2011-07" db="EMBL/GenBank/DDBJ databases">
        <title>The complete genome of Cyclobacterium marinum DSM 745.</title>
        <authorList>
            <person name="Lucas S."/>
            <person name="Han J."/>
            <person name="Lapidus A."/>
            <person name="Bruce D."/>
            <person name="Goodwin L."/>
            <person name="Pitluck S."/>
            <person name="Peters L."/>
            <person name="Kyrpides N."/>
            <person name="Mavromatis K."/>
            <person name="Ivanova N."/>
            <person name="Ovchinnikova G."/>
            <person name="Chertkov O."/>
            <person name="Detter J.C."/>
            <person name="Tapia R."/>
            <person name="Han C."/>
            <person name="Land M."/>
            <person name="Hauser L."/>
            <person name="Markowitz V."/>
            <person name="Cheng J.-F."/>
            <person name="Hugenholtz P."/>
            <person name="Woyke T."/>
            <person name="Wu D."/>
            <person name="Tindall B."/>
            <person name="Schuetze A."/>
            <person name="Brambilla E."/>
            <person name="Klenk H.-P."/>
            <person name="Eisen J.A."/>
        </authorList>
    </citation>
    <scope>NUCLEOTIDE SEQUENCE [LARGE SCALE GENOMIC DNA]</scope>
    <source>
        <strain evidence="2">ATCC 25205 / DSM 745 / LMG 13164 / NCIMB 1802</strain>
    </source>
</reference>
<dbReference type="STRING" id="880070.Cycma_3322"/>
<dbReference type="InterPro" id="IPR021799">
    <property type="entry name" value="PIN-like_prokaryotic"/>
</dbReference>
<dbReference type="OrthoDB" id="9810852at2"/>
<organism evidence="1 2">
    <name type="scientific">Cyclobacterium marinum (strain ATCC 25205 / DSM 745 / LMG 13164 / NCIMB 1802)</name>
    <name type="common">Flectobacillus marinus</name>
    <dbReference type="NCBI Taxonomy" id="880070"/>
    <lineage>
        <taxon>Bacteria</taxon>
        <taxon>Pseudomonadati</taxon>
        <taxon>Bacteroidota</taxon>
        <taxon>Cytophagia</taxon>
        <taxon>Cytophagales</taxon>
        <taxon>Cyclobacteriaceae</taxon>
        <taxon>Cyclobacterium</taxon>
    </lineage>
</organism>
<dbReference type="EMBL" id="CP002955">
    <property type="protein sequence ID" value="AEL27046.1"/>
    <property type="molecule type" value="Genomic_DNA"/>
</dbReference>